<feature type="region of interest" description="Disordered" evidence="1">
    <location>
        <begin position="219"/>
        <end position="243"/>
    </location>
</feature>
<feature type="compositionally biased region" description="Gly residues" evidence="1">
    <location>
        <begin position="75"/>
        <end position="90"/>
    </location>
</feature>
<feature type="region of interest" description="Disordered" evidence="1">
    <location>
        <begin position="18"/>
        <end position="97"/>
    </location>
</feature>
<organism evidence="2 3">
    <name type="scientific">Alternaria panax</name>
    <dbReference type="NCBI Taxonomy" id="48097"/>
    <lineage>
        <taxon>Eukaryota</taxon>
        <taxon>Fungi</taxon>
        <taxon>Dikarya</taxon>
        <taxon>Ascomycota</taxon>
        <taxon>Pezizomycotina</taxon>
        <taxon>Dothideomycetes</taxon>
        <taxon>Pleosporomycetidae</taxon>
        <taxon>Pleosporales</taxon>
        <taxon>Pleosporineae</taxon>
        <taxon>Pleosporaceae</taxon>
        <taxon>Alternaria</taxon>
        <taxon>Alternaria sect. Panax</taxon>
    </lineage>
</organism>
<gene>
    <name evidence="2" type="ORF">G6011_06648</name>
</gene>
<protein>
    <submittedName>
        <fullName evidence="2">Uncharacterized protein</fullName>
    </submittedName>
</protein>
<accession>A0AAD4I5N5</accession>
<comment type="caution">
    <text evidence="2">The sequence shown here is derived from an EMBL/GenBank/DDBJ whole genome shotgun (WGS) entry which is preliminary data.</text>
</comment>
<name>A0AAD4I5N5_9PLEO</name>
<keyword evidence="3" id="KW-1185">Reference proteome</keyword>
<dbReference type="Proteomes" id="UP001199106">
    <property type="component" value="Unassembled WGS sequence"/>
</dbReference>
<evidence type="ECO:0000256" key="1">
    <source>
        <dbReference type="SAM" id="MobiDB-lite"/>
    </source>
</evidence>
<evidence type="ECO:0000313" key="2">
    <source>
        <dbReference type="EMBL" id="KAG9189780.1"/>
    </source>
</evidence>
<proteinExistence type="predicted"/>
<evidence type="ECO:0000313" key="3">
    <source>
        <dbReference type="Proteomes" id="UP001199106"/>
    </source>
</evidence>
<feature type="compositionally biased region" description="Basic and acidic residues" evidence="1">
    <location>
        <begin position="48"/>
        <end position="67"/>
    </location>
</feature>
<dbReference type="EMBL" id="JAANER010000005">
    <property type="protein sequence ID" value="KAG9189780.1"/>
    <property type="molecule type" value="Genomic_DNA"/>
</dbReference>
<reference evidence="2" key="1">
    <citation type="submission" date="2021-07" db="EMBL/GenBank/DDBJ databases">
        <title>Genome Resource of American Ginseng Black Spot Pathogen Alternaria panax.</title>
        <authorList>
            <person name="Qiu C."/>
            <person name="Wang W."/>
            <person name="Liu Z."/>
        </authorList>
    </citation>
    <scope>NUCLEOTIDE SEQUENCE</scope>
    <source>
        <strain evidence="2">BNCC115425</strain>
    </source>
</reference>
<sequence>MPFITPKKTATAIPVFVWDAFPPPPPEAEAWQPDPDSIARPGGLPDPRFNRDPEQDRQSKSFRKEAKILATPQLGGQGQAQGGSALGRGLGEWPAPPPRCTGYPRAFMADVDSAVPPLEPVPALETSYRQSATSIKSTACITGTPKGTMELLPALNYRRPETLATSKTSTKSVVSSKSLLPAWASSLEKAIAEDDGKLDSSAATTTTTSKVSFGLDTVRNKSVPPHLRGNDGDGDKARPELSSMQTPSLNLNANAKVYEGLVMRGDSDKALALAMATAELGAEHAESSLRMQQDMLDRYVTKQPTPPTTTASIPSIRAHINHDIKVKVMLIREMEHEMDLDKVAPERELIAMQRAELDRYYDKVYSAHQQWWEAMGNA</sequence>
<feature type="compositionally biased region" description="Basic and acidic residues" evidence="1">
    <location>
        <begin position="228"/>
        <end position="239"/>
    </location>
</feature>
<dbReference type="AlphaFoldDB" id="A0AAD4I5N5"/>